<feature type="non-terminal residue" evidence="33">
    <location>
        <position position="1"/>
    </location>
</feature>
<dbReference type="EC" id="5.6.2.3" evidence="22"/>
<evidence type="ECO:0000256" key="14">
    <source>
        <dbReference type="ARBA" id="ARBA00023004"/>
    </source>
</evidence>
<dbReference type="InterPro" id="IPR013083">
    <property type="entry name" value="Znf_RING/FYVE/PHD"/>
</dbReference>
<name>A0A8J7PDZ1_ATRSP</name>
<keyword evidence="30" id="KW-0175">Coiled coil</keyword>
<evidence type="ECO:0000256" key="20">
    <source>
        <dbReference type="ARBA" id="ARBA00023235"/>
    </source>
</evidence>
<dbReference type="Pfam" id="PF06733">
    <property type="entry name" value="DEAD_2"/>
    <property type="match status" value="2"/>
</dbReference>
<dbReference type="CDD" id="cd18788">
    <property type="entry name" value="SF2_C_XPD"/>
    <property type="match status" value="1"/>
</dbReference>
<dbReference type="InterPro" id="IPR010643">
    <property type="entry name" value="HBB"/>
</dbReference>
<evidence type="ECO:0000256" key="18">
    <source>
        <dbReference type="ARBA" id="ARBA00023163"/>
    </source>
</evidence>
<dbReference type="GO" id="GO:0008270">
    <property type="term" value="F:zinc ion binding"/>
    <property type="evidence" value="ECO:0007669"/>
    <property type="project" value="UniProtKB-KW"/>
</dbReference>
<comment type="subcellular location">
    <subcellularLocation>
        <location evidence="2">Nucleus</location>
    </subcellularLocation>
</comment>
<evidence type="ECO:0000256" key="30">
    <source>
        <dbReference type="SAM" id="Coils"/>
    </source>
</evidence>
<evidence type="ECO:0000256" key="5">
    <source>
        <dbReference type="ARBA" id="ARBA00022485"/>
    </source>
</evidence>
<keyword evidence="19" id="KW-0234">DNA repair</keyword>
<dbReference type="GO" id="GO:0140042">
    <property type="term" value="P:lipid droplet formation"/>
    <property type="evidence" value="ECO:0007669"/>
    <property type="project" value="TreeGrafter"/>
</dbReference>
<dbReference type="Pfam" id="PF13307">
    <property type="entry name" value="Helicase_C_2"/>
    <property type="match status" value="1"/>
</dbReference>
<comment type="similarity">
    <text evidence="3">Belongs to the helicase family. RAD3/XPD subfamily.</text>
</comment>
<dbReference type="InterPro" id="IPR006555">
    <property type="entry name" value="ATP-dep_Helicase_C"/>
</dbReference>
<dbReference type="FunFam" id="3.40.50.300:FF:000128">
    <property type="entry name" value="Putative DNA repair helicase RAD3"/>
    <property type="match status" value="1"/>
</dbReference>
<dbReference type="InterPro" id="IPR006554">
    <property type="entry name" value="Helicase-like_DEXD_c2"/>
</dbReference>
<evidence type="ECO:0000313" key="34">
    <source>
        <dbReference type="Proteomes" id="UP000736164"/>
    </source>
</evidence>
<feature type="domain" description="Helicase ATP-binding" evidence="32">
    <location>
        <begin position="1"/>
        <end position="336"/>
    </location>
</feature>
<keyword evidence="13" id="KW-0067">ATP-binding</keyword>
<evidence type="ECO:0000256" key="10">
    <source>
        <dbReference type="ARBA" id="ARBA00022801"/>
    </source>
</evidence>
<dbReference type="SMART" id="SM00488">
    <property type="entry name" value="DEXDc2"/>
    <property type="match status" value="1"/>
</dbReference>
<dbReference type="GO" id="GO:0005524">
    <property type="term" value="F:ATP binding"/>
    <property type="evidence" value="ECO:0007669"/>
    <property type="project" value="UniProtKB-KW"/>
</dbReference>
<keyword evidence="14" id="KW-0408">Iron</keyword>
<evidence type="ECO:0000256" key="25">
    <source>
        <dbReference type="ARBA" id="ARBA00079246"/>
    </source>
</evidence>
<dbReference type="PROSITE" id="PS00690">
    <property type="entry name" value="DEAH_ATP_HELICASE"/>
    <property type="match status" value="1"/>
</dbReference>
<dbReference type="PROSITE" id="PS50178">
    <property type="entry name" value="ZF_FYVE"/>
    <property type="match status" value="2"/>
</dbReference>
<keyword evidence="21" id="KW-0539">Nucleus</keyword>
<evidence type="ECO:0000313" key="33">
    <source>
        <dbReference type="EMBL" id="MBN3326011.1"/>
    </source>
</evidence>
<sequence>MLELKRTLDAKGHGVLEMPSGTGKTISLLSLIVAYQQTYPLEVSKLIYCSRTVPEIEKVVEELRKLMEFYAKETGKQSNFLALALSSRKNLCVHPEVSSLRFGKEVDGKCHSLTASRELRTAPSILLYSAFFLHVASGSGLSGSQPHRAGLALSGSSSLLVHGEIRIEIRTDISKSASCKSSEYFCILLSDNNCDSECKRVLTSCLPSVRPQEFDALGRQVPIPAGIYNLDDLKAFGRRKGWCPYYLARYSILHANIVVYSYHYLLDPKIADLVSKELAKKSVVVFDEAHNIDNVCIDSMSVNINRRILDRSQANVETLQSTIHKIKETDAAKLKEEYRRLVEGLKEANVARETDVYLANPVLPDEILQEAIPGSIRTAEHFVGFLKRFLEYLKSRLRIQHMVQESPPQFLKDIFDKVCIDRKPLRFCAERLRSLLRTLEIADIADFSAITLISHFATLVSTYSKGFTIIIEPFEDRTPTIANPVLHFSCMDSSIAIKPVFERFQSVVITSGTLSPLDIYPRILDFRPVTMASFTMTLARTCLCPLIVGRGNDQVAISSKFETREDFAVIRNYGNLLLEMSAIVPDGIVAFFTSYQYMENIVASWYEQGILENVQRNKLIFIETQDAAETSMALEKYQEACENGRGAILLSVARGKVSEGIDFVHHYGRAVIMFGVPYVYTQSRILKARLEYLRDQFQIRENDFLTFDAMRHAAQCVGRAIRGKTDYGLMIFADKRYARADKRGKLPRWIQEHILDSSLNLTIDETVQLSKHFLRDMAQPFRKEDQLGLSLLTLDQLQSEEMLKKIAQIAHQRVRPGEIVRKYDLGQLVVVCPVSPVWRALYCGEFSQCLSGALQRPVGQCRSCDGRAVHEAPQSKLSLMVHSEAEFLDKLGCQGVQSVKVVSIFGNTGDGKSHTLNHVLFRGEEVFRTSALQDSCTVGVWAAFDPQLGLVALDTEGLLGAAANQNQRMRLLLKVLAVSDVVVYRTRAERLHNDMFQFLGSASGAYLRHFARELRALSSRCGLEVPLSSLGPAVVVFQETSRTKLLGCESSVSGQADTLLQKRFHDLGLTTEAFSSVQYVGTQTVCPPTDYSGLQDTIRQQVKNTATRSPRHPAIVYSALQALSERFCGEISDDKISLYSFFPDEYFTCPSLCLSCSVRCKNGMNHLKDSIPHMADGLCQYAHQFNNKVLICKKCYEGGREVIVIPKTSASSDNPWIGLAKYAWSGYVLECASCGIIYRSRQYWMGNQDPESSVVRPEIKHVWPGNEVFLADHQNAAQRVLDGVNFVIQSVSEYSTGPTKAVTAWLTDQVAPPYWRPNAEITACHGCKKAFEEAERKHHCRSCGEGFCQSCSTHAMPVPERGWGSAPVRVCDTCYGRGGSAASGQGSEAEPRGLIARRVTEVAQSTLNLVTTAVDYPLGFVKNVARPDYWVPDHEIVQCHQCSKAFTPSMSKHHCRACGQGVCSSCSEQRRPVPWRGWDHPVRVCNACADKTGSR</sequence>
<dbReference type="GO" id="GO:0005634">
    <property type="term" value="C:nucleus"/>
    <property type="evidence" value="ECO:0007669"/>
    <property type="project" value="UniProtKB-SubCell"/>
</dbReference>
<keyword evidence="34" id="KW-1185">Reference proteome</keyword>
<comment type="catalytic activity">
    <reaction evidence="23">
        <text>ATP + H2O = ADP + phosphate + H(+)</text>
        <dbReference type="Rhea" id="RHEA:13065"/>
        <dbReference type="ChEBI" id="CHEBI:15377"/>
        <dbReference type="ChEBI" id="CHEBI:15378"/>
        <dbReference type="ChEBI" id="CHEBI:30616"/>
        <dbReference type="ChEBI" id="CHEBI:43474"/>
        <dbReference type="ChEBI" id="CHEBI:456216"/>
        <dbReference type="EC" id="5.6.2.3"/>
    </reaction>
</comment>
<evidence type="ECO:0000256" key="1">
    <source>
        <dbReference type="ARBA" id="ARBA00001966"/>
    </source>
</evidence>
<dbReference type="InterPro" id="IPR011011">
    <property type="entry name" value="Znf_FYVE_PHD"/>
</dbReference>
<dbReference type="GO" id="GO:0005547">
    <property type="term" value="F:phosphatidylinositol-3,4,5-trisphosphate binding"/>
    <property type="evidence" value="ECO:0007669"/>
    <property type="project" value="TreeGrafter"/>
</dbReference>
<dbReference type="PANTHER" id="PTHR46624">
    <property type="entry name" value="AGAP002036-PA"/>
    <property type="match status" value="1"/>
</dbReference>
<dbReference type="FunFam" id="3.40.50.300:FF:000135">
    <property type="entry name" value="DNA repair helicase RAD3, putative"/>
    <property type="match status" value="1"/>
</dbReference>
<evidence type="ECO:0000256" key="4">
    <source>
        <dbReference type="ARBA" id="ARBA00014344"/>
    </source>
</evidence>
<dbReference type="Pfam" id="PF01363">
    <property type="entry name" value="FYVE"/>
    <property type="match status" value="2"/>
</dbReference>
<protein>
    <recommendedName>
        <fullName evidence="4">General transcription and DNA repair factor IIH helicase subunit XPD</fullName>
        <ecNumber evidence="22">5.6.2.3</ecNumber>
    </recommendedName>
    <alternativeName>
        <fullName evidence="25">CXPD</fullName>
    </alternativeName>
    <alternativeName>
        <fullName evidence="26">DNA 5'-3' helicase XPD</fullName>
    </alternativeName>
    <alternativeName>
        <fullName evidence="24">DNA excision repair protein ERCC-2</fullName>
    </alternativeName>
    <alternativeName>
        <fullName evidence="27">DNA repair protein complementing XP-D cells</fullName>
    </alternativeName>
    <alternativeName>
        <fullName evidence="28">Xeroderma pigmentosum group D-complementing protein</fullName>
    </alternativeName>
</protein>
<evidence type="ECO:0000256" key="29">
    <source>
        <dbReference type="PROSITE-ProRule" id="PRU00091"/>
    </source>
</evidence>
<keyword evidence="8" id="KW-0227">DNA damage</keyword>
<evidence type="ECO:0000256" key="2">
    <source>
        <dbReference type="ARBA" id="ARBA00004123"/>
    </source>
</evidence>
<dbReference type="InterPro" id="IPR042427">
    <property type="entry name" value="ZFYV1"/>
</dbReference>
<dbReference type="SUPFAM" id="SSF57903">
    <property type="entry name" value="FYVE/PHD zinc finger"/>
    <property type="match status" value="2"/>
</dbReference>
<dbReference type="InterPro" id="IPR001945">
    <property type="entry name" value="RAD3/XPD"/>
</dbReference>
<feature type="coiled-coil region" evidence="30">
    <location>
        <begin position="309"/>
        <end position="351"/>
    </location>
</feature>
<dbReference type="Proteomes" id="UP000736164">
    <property type="component" value="Unassembled WGS sequence"/>
</dbReference>
<dbReference type="InterPro" id="IPR027417">
    <property type="entry name" value="P-loop_NTPase"/>
</dbReference>
<evidence type="ECO:0000256" key="27">
    <source>
        <dbReference type="ARBA" id="ARBA00081188"/>
    </source>
</evidence>
<evidence type="ECO:0000256" key="23">
    <source>
        <dbReference type="ARBA" id="ARBA00048954"/>
    </source>
</evidence>
<dbReference type="FunFam" id="1.10.275.40:FF:000001">
    <property type="entry name" value="DNA repair helicase (Rad3)"/>
    <property type="match status" value="1"/>
</dbReference>
<evidence type="ECO:0000256" key="17">
    <source>
        <dbReference type="ARBA" id="ARBA00023125"/>
    </source>
</evidence>
<keyword evidence="18" id="KW-0804">Transcription</keyword>
<dbReference type="PANTHER" id="PTHR46624:SF2">
    <property type="entry name" value="SI:CH211-11N16.2-RELATED"/>
    <property type="match status" value="1"/>
</dbReference>
<evidence type="ECO:0000256" key="12">
    <source>
        <dbReference type="ARBA" id="ARBA00022833"/>
    </source>
</evidence>
<evidence type="ECO:0000256" key="11">
    <source>
        <dbReference type="ARBA" id="ARBA00022806"/>
    </source>
</evidence>
<evidence type="ECO:0000256" key="16">
    <source>
        <dbReference type="ARBA" id="ARBA00023015"/>
    </source>
</evidence>
<comment type="caution">
    <text evidence="33">The sequence shown here is derived from an EMBL/GenBank/DDBJ whole genome shotgun (WGS) entry which is preliminary data.</text>
</comment>
<dbReference type="EMBL" id="JAAWVO010078527">
    <property type="protein sequence ID" value="MBN3326011.1"/>
    <property type="molecule type" value="Genomic_DNA"/>
</dbReference>
<dbReference type="InterPro" id="IPR013020">
    <property type="entry name" value="Rad3/Chl1-like"/>
</dbReference>
<dbReference type="PROSITE" id="PS51193">
    <property type="entry name" value="HELICASE_ATP_BIND_2"/>
    <property type="match status" value="1"/>
</dbReference>
<dbReference type="SMART" id="SM00064">
    <property type="entry name" value="FYVE"/>
    <property type="match status" value="2"/>
</dbReference>
<dbReference type="GO" id="GO:0005811">
    <property type="term" value="C:lipid droplet"/>
    <property type="evidence" value="ECO:0007669"/>
    <property type="project" value="TreeGrafter"/>
</dbReference>
<dbReference type="GO" id="GO:0005545">
    <property type="term" value="F:1-phosphatidylinositol binding"/>
    <property type="evidence" value="ECO:0007669"/>
    <property type="project" value="TreeGrafter"/>
</dbReference>
<evidence type="ECO:0000256" key="19">
    <source>
        <dbReference type="ARBA" id="ARBA00023204"/>
    </source>
</evidence>
<gene>
    <name evidence="33" type="primary">Ercc2</name>
    <name evidence="33" type="ORF">GTO95_0009158</name>
</gene>
<organism evidence="33 34">
    <name type="scientific">Atractosteus spatula</name>
    <name type="common">Alligator gar</name>
    <name type="synonym">Lepisosteus spatula</name>
    <dbReference type="NCBI Taxonomy" id="7917"/>
    <lineage>
        <taxon>Eukaryota</taxon>
        <taxon>Metazoa</taxon>
        <taxon>Chordata</taxon>
        <taxon>Craniata</taxon>
        <taxon>Vertebrata</taxon>
        <taxon>Euteleostomi</taxon>
        <taxon>Actinopterygii</taxon>
        <taxon>Neopterygii</taxon>
        <taxon>Holostei</taxon>
        <taxon>Semionotiformes</taxon>
        <taxon>Lepisosteidae</taxon>
        <taxon>Atractosteus</taxon>
    </lineage>
</organism>
<dbReference type="InterPro" id="IPR010614">
    <property type="entry name" value="RAD3-like_helicase_DEAD"/>
</dbReference>
<dbReference type="InterPro" id="IPR014013">
    <property type="entry name" value="Helic_SF1/SF2_ATP-bd_DinG/Rad3"/>
</dbReference>
<evidence type="ECO:0000256" key="24">
    <source>
        <dbReference type="ARBA" id="ARBA00078828"/>
    </source>
</evidence>
<evidence type="ECO:0000256" key="13">
    <source>
        <dbReference type="ARBA" id="ARBA00022840"/>
    </source>
</evidence>
<dbReference type="GO" id="GO:0016818">
    <property type="term" value="F:hydrolase activity, acting on acid anhydrides, in phosphorus-containing anhydrides"/>
    <property type="evidence" value="ECO:0007669"/>
    <property type="project" value="InterPro"/>
</dbReference>
<keyword evidence="7" id="KW-0547">Nucleotide-binding</keyword>
<dbReference type="Gene3D" id="3.30.40.10">
    <property type="entry name" value="Zinc/RING finger domain, C3HC4 (zinc finger)"/>
    <property type="match status" value="2"/>
</dbReference>
<dbReference type="InterPro" id="IPR002464">
    <property type="entry name" value="DNA/RNA_helicase_DEAH_CS"/>
</dbReference>
<dbReference type="NCBIfam" id="TIGR00604">
    <property type="entry name" value="rad3"/>
    <property type="match status" value="1"/>
</dbReference>
<keyword evidence="16" id="KW-0805">Transcription regulation</keyword>
<evidence type="ECO:0000256" key="15">
    <source>
        <dbReference type="ARBA" id="ARBA00023014"/>
    </source>
</evidence>
<evidence type="ECO:0000256" key="6">
    <source>
        <dbReference type="ARBA" id="ARBA00022723"/>
    </source>
</evidence>
<dbReference type="GO" id="GO:0043139">
    <property type="term" value="F:5'-3' DNA helicase activity"/>
    <property type="evidence" value="ECO:0007669"/>
    <property type="project" value="UniProtKB-EC"/>
</dbReference>
<dbReference type="GO" id="GO:0003677">
    <property type="term" value="F:DNA binding"/>
    <property type="evidence" value="ECO:0007669"/>
    <property type="project" value="UniProtKB-KW"/>
</dbReference>
<evidence type="ECO:0000256" key="28">
    <source>
        <dbReference type="ARBA" id="ARBA00082576"/>
    </source>
</evidence>
<dbReference type="InterPro" id="IPR000306">
    <property type="entry name" value="Znf_FYVE"/>
</dbReference>
<dbReference type="InterPro" id="IPR017455">
    <property type="entry name" value="Znf_FYVE-rel"/>
</dbReference>
<dbReference type="GO" id="GO:0051539">
    <property type="term" value="F:4 iron, 4 sulfur cluster binding"/>
    <property type="evidence" value="ECO:0007669"/>
    <property type="project" value="UniProtKB-KW"/>
</dbReference>
<keyword evidence="20" id="KW-0413">Isomerase</keyword>
<keyword evidence="12" id="KW-0862">Zinc</keyword>
<feature type="domain" description="FYVE-type" evidence="31">
    <location>
        <begin position="1433"/>
        <end position="1493"/>
    </location>
</feature>
<feature type="non-terminal residue" evidence="33">
    <location>
        <position position="1495"/>
    </location>
</feature>
<keyword evidence="6" id="KW-0479">Metal-binding</keyword>
<feature type="domain" description="FYVE-type" evidence="31">
    <location>
        <begin position="1318"/>
        <end position="1379"/>
    </location>
</feature>
<evidence type="ECO:0000256" key="7">
    <source>
        <dbReference type="ARBA" id="ARBA00022741"/>
    </source>
</evidence>
<dbReference type="PRINTS" id="PR00852">
    <property type="entry name" value="XRODRMPGMNTD"/>
</dbReference>
<dbReference type="GO" id="GO:0006289">
    <property type="term" value="P:nucleotide-excision repair"/>
    <property type="evidence" value="ECO:0007669"/>
    <property type="project" value="InterPro"/>
</dbReference>
<keyword evidence="11 33" id="KW-0347">Helicase</keyword>
<dbReference type="SUPFAM" id="SSF52540">
    <property type="entry name" value="P-loop containing nucleoside triphosphate hydrolases"/>
    <property type="match status" value="2"/>
</dbReference>
<dbReference type="SMART" id="SM00491">
    <property type="entry name" value="HELICc2"/>
    <property type="match status" value="1"/>
</dbReference>
<dbReference type="CDD" id="cd15734">
    <property type="entry name" value="FYVE_ZFYV1"/>
    <property type="match status" value="2"/>
</dbReference>
<evidence type="ECO:0000256" key="21">
    <source>
        <dbReference type="ARBA" id="ARBA00023242"/>
    </source>
</evidence>
<comment type="cofactor">
    <cofactor evidence="1">
        <name>[4Fe-4S] cluster</name>
        <dbReference type="ChEBI" id="CHEBI:49883"/>
    </cofactor>
</comment>
<keyword evidence="15" id="KW-0411">Iron-sulfur</keyword>
<reference evidence="33" key="1">
    <citation type="journal article" date="2021" name="Cell">
        <title>Tracing the genetic footprints of vertebrate landing in non-teleost ray-finned fishes.</title>
        <authorList>
            <person name="Bi X."/>
            <person name="Wang K."/>
            <person name="Yang L."/>
            <person name="Pan H."/>
            <person name="Jiang H."/>
            <person name="Wei Q."/>
            <person name="Fang M."/>
            <person name="Yu H."/>
            <person name="Zhu C."/>
            <person name="Cai Y."/>
            <person name="He Y."/>
            <person name="Gan X."/>
            <person name="Zeng H."/>
            <person name="Yu D."/>
            <person name="Zhu Y."/>
            <person name="Jiang H."/>
            <person name="Qiu Q."/>
            <person name="Yang H."/>
            <person name="Zhang Y.E."/>
            <person name="Wang W."/>
            <person name="Zhu M."/>
            <person name="He S."/>
            <person name="Zhang G."/>
        </authorList>
    </citation>
    <scope>NUCLEOTIDE SEQUENCE</scope>
    <source>
        <strain evidence="33">Allg_001</strain>
    </source>
</reference>
<evidence type="ECO:0000256" key="26">
    <source>
        <dbReference type="ARBA" id="ARBA00081072"/>
    </source>
</evidence>
<evidence type="ECO:0000256" key="8">
    <source>
        <dbReference type="ARBA" id="ARBA00022763"/>
    </source>
</evidence>
<evidence type="ECO:0000256" key="9">
    <source>
        <dbReference type="ARBA" id="ARBA00022771"/>
    </source>
</evidence>
<dbReference type="GO" id="GO:0035315">
    <property type="term" value="P:hair cell differentiation"/>
    <property type="evidence" value="ECO:0007669"/>
    <property type="project" value="UniProtKB-ARBA"/>
</dbReference>
<dbReference type="Pfam" id="PF06777">
    <property type="entry name" value="HBB"/>
    <property type="match status" value="1"/>
</dbReference>
<keyword evidence="10" id="KW-0378">Hydrolase</keyword>
<dbReference type="GO" id="GO:0032266">
    <property type="term" value="F:phosphatidylinositol-3-phosphate binding"/>
    <property type="evidence" value="ECO:0007669"/>
    <property type="project" value="TreeGrafter"/>
</dbReference>
<keyword evidence="9 29" id="KW-0863">Zinc-finger</keyword>
<evidence type="ECO:0000256" key="3">
    <source>
        <dbReference type="ARBA" id="ARBA00009146"/>
    </source>
</evidence>
<evidence type="ECO:0000256" key="22">
    <source>
        <dbReference type="ARBA" id="ARBA00044969"/>
    </source>
</evidence>
<keyword evidence="5" id="KW-0004">4Fe-4S</keyword>
<keyword evidence="17" id="KW-0238">DNA-binding</keyword>
<evidence type="ECO:0000259" key="31">
    <source>
        <dbReference type="PROSITE" id="PS50178"/>
    </source>
</evidence>
<dbReference type="GO" id="GO:0043325">
    <property type="term" value="F:phosphatidylinositol-3,4-bisphosphate binding"/>
    <property type="evidence" value="ECO:0007669"/>
    <property type="project" value="TreeGrafter"/>
</dbReference>
<accession>A0A8J7PDZ1</accession>
<proteinExistence type="inferred from homology"/>
<dbReference type="Gene3D" id="3.40.50.300">
    <property type="entry name" value="P-loop containing nucleotide triphosphate hydrolases"/>
    <property type="match status" value="3"/>
</dbReference>
<evidence type="ECO:0000259" key="32">
    <source>
        <dbReference type="PROSITE" id="PS51193"/>
    </source>
</evidence>